<name>A0A367U6K4_9PROT</name>
<dbReference type="Pfam" id="PF00027">
    <property type="entry name" value="cNMP_binding"/>
    <property type="match status" value="1"/>
</dbReference>
<dbReference type="PROSITE" id="PS51063">
    <property type="entry name" value="HTH_CRP_2"/>
    <property type="match status" value="1"/>
</dbReference>
<organism evidence="6 7">
    <name type="scientific">Thalassospira xianhensis MCCC 1A02616</name>
    <dbReference type="NCBI Taxonomy" id="1177929"/>
    <lineage>
        <taxon>Bacteria</taxon>
        <taxon>Pseudomonadati</taxon>
        <taxon>Pseudomonadota</taxon>
        <taxon>Alphaproteobacteria</taxon>
        <taxon>Rhodospirillales</taxon>
        <taxon>Thalassospiraceae</taxon>
        <taxon>Thalassospira</taxon>
    </lineage>
</organism>
<evidence type="ECO:0000256" key="3">
    <source>
        <dbReference type="ARBA" id="ARBA00023163"/>
    </source>
</evidence>
<dbReference type="EMBL" id="JPWA01000046">
    <property type="protein sequence ID" value="RCK03838.1"/>
    <property type="molecule type" value="Genomic_DNA"/>
</dbReference>
<proteinExistence type="predicted"/>
<dbReference type="SUPFAM" id="SSF51206">
    <property type="entry name" value="cAMP-binding domain-like"/>
    <property type="match status" value="1"/>
</dbReference>
<keyword evidence="7" id="KW-1185">Reference proteome</keyword>
<dbReference type="AlphaFoldDB" id="A0A367U6K4"/>
<dbReference type="InterPro" id="IPR018490">
    <property type="entry name" value="cNMP-bd_dom_sf"/>
</dbReference>
<dbReference type="InterPro" id="IPR014710">
    <property type="entry name" value="RmlC-like_jellyroll"/>
</dbReference>
<dbReference type="Proteomes" id="UP000252419">
    <property type="component" value="Unassembled WGS sequence"/>
</dbReference>
<dbReference type="Gene3D" id="2.60.120.10">
    <property type="entry name" value="Jelly Rolls"/>
    <property type="match status" value="1"/>
</dbReference>
<dbReference type="SUPFAM" id="SSF46785">
    <property type="entry name" value="Winged helix' DNA-binding domain"/>
    <property type="match status" value="1"/>
</dbReference>
<dbReference type="GO" id="GO:0006355">
    <property type="term" value="P:regulation of DNA-templated transcription"/>
    <property type="evidence" value="ECO:0007669"/>
    <property type="project" value="InterPro"/>
</dbReference>
<dbReference type="InterPro" id="IPR012318">
    <property type="entry name" value="HTH_CRP"/>
</dbReference>
<dbReference type="SMART" id="SM00100">
    <property type="entry name" value="cNMP"/>
    <property type="match status" value="1"/>
</dbReference>
<keyword evidence="3" id="KW-0804">Transcription</keyword>
<evidence type="ECO:0000313" key="6">
    <source>
        <dbReference type="EMBL" id="RCK03838.1"/>
    </source>
</evidence>
<reference evidence="6 7" key="1">
    <citation type="submission" date="2014-07" db="EMBL/GenBank/DDBJ databases">
        <title>Draft genome sequence of Thalassospira xianhensis P-4 (MCCC 1A02616).</title>
        <authorList>
            <person name="Lai Q."/>
            <person name="Shao Z."/>
        </authorList>
    </citation>
    <scope>NUCLEOTIDE SEQUENCE [LARGE SCALE GENOMIC DNA]</scope>
    <source>
        <strain evidence="6 7">MCCC 1A02616</strain>
    </source>
</reference>
<gene>
    <name evidence="6" type="ORF">TH5_23285</name>
</gene>
<dbReference type="GO" id="GO:0003677">
    <property type="term" value="F:DNA binding"/>
    <property type="evidence" value="ECO:0007669"/>
    <property type="project" value="UniProtKB-KW"/>
</dbReference>
<dbReference type="Pfam" id="PF13545">
    <property type="entry name" value="HTH_Crp_2"/>
    <property type="match status" value="1"/>
</dbReference>
<protein>
    <submittedName>
        <fullName evidence="6">Crp/Fnr family transcriptional regulator</fullName>
    </submittedName>
</protein>
<keyword evidence="1" id="KW-0805">Transcription regulation</keyword>
<dbReference type="InterPro" id="IPR036388">
    <property type="entry name" value="WH-like_DNA-bd_sf"/>
</dbReference>
<dbReference type="CDD" id="cd00038">
    <property type="entry name" value="CAP_ED"/>
    <property type="match status" value="1"/>
</dbReference>
<evidence type="ECO:0000259" key="4">
    <source>
        <dbReference type="PROSITE" id="PS50042"/>
    </source>
</evidence>
<accession>A0A367U6K4</accession>
<evidence type="ECO:0000313" key="7">
    <source>
        <dbReference type="Proteomes" id="UP000252419"/>
    </source>
</evidence>
<evidence type="ECO:0000256" key="2">
    <source>
        <dbReference type="ARBA" id="ARBA00023125"/>
    </source>
</evidence>
<comment type="caution">
    <text evidence="6">The sequence shown here is derived from an EMBL/GenBank/DDBJ whole genome shotgun (WGS) entry which is preliminary data.</text>
</comment>
<feature type="domain" description="Cyclic nucleotide-binding" evidence="4">
    <location>
        <begin position="14"/>
        <end position="89"/>
    </location>
</feature>
<evidence type="ECO:0000259" key="5">
    <source>
        <dbReference type="PROSITE" id="PS51063"/>
    </source>
</evidence>
<dbReference type="InterPro" id="IPR000595">
    <property type="entry name" value="cNMP-bd_dom"/>
</dbReference>
<keyword evidence="2" id="KW-0238">DNA-binding</keyword>
<feature type="domain" description="HTH crp-type" evidence="5">
    <location>
        <begin position="148"/>
        <end position="222"/>
    </location>
</feature>
<evidence type="ECO:0000256" key="1">
    <source>
        <dbReference type="ARBA" id="ARBA00023015"/>
    </source>
</evidence>
<dbReference type="Gene3D" id="1.10.10.10">
    <property type="entry name" value="Winged helix-like DNA-binding domain superfamily/Winged helix DNA-binding domain"/>
    <property type="match status" value="1"/>
</dbReference>
<sequence>MISSTKFVVKKLKSFIDLTDNEISTFSSMPSRLITLSAGREIVHEGQRAHNAFILLDGWVASYKLLPDGTRQIIDFQIPGDFLGLRSLLLRTSDHSFEAITEITIAEVSAQNIKSTFAKSPRLASAILWAASRDEAMVVEHLVNIGRRSAIVRTAHFLLELGIRLNLIGVGTKNSYPCPLSQYLLADALGLSAIHINRVLRQLREQNLMTFQKGIVHFDNLEKLIELADFQVGYLDQDEPIIRNDTGHTGH</sequence>
<dbReference type="PROSITE" id="PS50042">
    <property type="entry name" value="CNMP_BINDING_3"/>
    <property type="match status" value="1"/>
</dbReference>
<dbReference type="InterPro" id="IPR036390">
    <property type="entry name" value="WH_DNA-bd_sf"/>
</dbReference>